<dbReference type="HOGENOM" id="CLU_005431_1_0_1"/>
<dbReference type="Proteomes" id="UP000022910">
    <property type="component" value="Unassembled WGS sequence"/>
</dbReference>
<dbReference type="PANTHER" id="PTHR23113:SF348">
    <property type="entry name" value="GUANYL-NUCLEOTIDE EXCHANGE FACTOR RASGEF, PUTATIVE (AFU_ORTHOLOGUE AFUA_1G04700)-RELATED"/>
    <property type="match status" value="1"/>
</dbReference>
<dbReference type="InterPro" id="IPR036964">
    <property type="entry name" value="RASGEF_cat_dom_sf"/>
</dbReference>
<dbReference type="Pfam" id="PF00071">
    <property type="entry name" value="Ras"/>
    <property type="match status" value="1"/>
</dbReference>
<proteinExistence type="predicted"/>
<feature type="region of interest" description="Disordered" evidence="3">
    <location>
        <begin position="16"/>
        <end position="36"/>
    </location>
</feature>
<keyword evidence="7" id="KW-1185">Reference proteome</keyword>
<evidence type="ECO:0000259" key="4">
    <source>
        <dbReference type="PROSITE" id="PS50009"/>
    </source>
</evidence>
<evidence type="ECO:0000256" key="3">
    <source>
        <dbReference type="SAM" id="MobiDB-lite"/>
    </source>
</evidence>
<dbReference type="SMART" id="SM00173">
    <property type="entry name" value="RAS"/>
    <property type="match status" value="1"/>
</dbReference>
<dbReference type="InterPro" id="IPR023578">
    <property type="entry name" value="Ras_GEF_dom_sf"/>
</dbReference>
<evidence type="ECO:0000313" key="7">
    <source>
        <dbReference type="Proteomes" id="UP000022910"/>
    </source>
</evidence>
<dbReference type="GO" id="GO:0007265">
    <property type="term" value="P:Ras protein signal transduction"/>
    <property type="evidence" value="ECO:0007669"/>
    <property type="project" value="TreeGrafter"/>
</dbReference>
<dbReference type="CDD" id="cd06224">
    <property type="entry name" value="REM"/>
    <property type="match status" value="1"/>
</dbReference>
<dbReference type="InterPro" id="IPR001806">
    <property type="entry name" value="Small_GTPase"/>
</dbReference>
<dbReference type="OMA" id="TTHEKIC"/>
<evidence type="ECO:0000256" key="2">
    <source>
        <dbReference type="PROSITE-ProRule" id="PRU00168"/>
    </source>
</evidence>
<dbReference type="SMR" id="A0A015LFZ6"/>
<comment type="caution">
    <text evidence="6">The sequence shown here is derived from an EMBL/GenBank/DDBJ whole genome shotgun (WGS) entry which is preliminary data.</text>
</comment>
<dbReference type="GO" id="GO:0005886">
    <property type="term" value="C:plasma membrane"/>
    <property type="evidence" value="ECO:0007669"/>
    <property type="project" value="TreeGrafter"/>
</dbReference>
<evidence type="ECO:0000256" key="1">
    <source>
        <dbReference type="ARBA" id="ARBA00022658"/>
    </source>
</evidence>
<dbReference type="Gene3D" id="3.40.50.300">
    <property type="entry name" value="P-loop containing nucleotide triphosphate hydrolases"/>
    <property type="match status" value="1"/>
</dbReference>
<organism evidence="6 7">
    <name type="scientific">Rhizophagus irregularis (strain DAOM 197198w)</name>
    <name type="common">Glomus intraradices</name>
    <dbReference type="NCBI Taxonomy" id="1432141"/>
    <lineage>
        <taxon>Eukaryota</taxon>
        <taxon>Fungi</taxon>
        <taxon>Fungi incertae sedis</taxon>
        <taxon>Mucoromycota</taxon>
        <taxon>Glomeromycotina</taxon>
        <taxon>Glomeromycetes</taxon>
        <taxon>Glomerales</taxon>
        <taxon>Glomeraceae</taxon>
        <taxon>Rhizophagus</taxon>
    </lineage>
</organism>
<dbReference type="PROSITE" id="PS50009">
    <property type="entry name" value="RASGEF_CAT"/>
    <property type="match status" value="1"/>
</dbReference>
<dbReference type="GO" id="GO:0003924">
    <property type="term" value="F:GTPase activity"/>
    <property type="evidence" value="ECO:0007669"/>
    <property type="project" value="InterPro"/>
</dbReference>
<dbReference type="Pfam" id="PF00618">
    <property type="entry name" value="RasGEF_N"/>
    <property type="match status" value="1"/>
</dbReference>
<gene>
    <name evidence="6" type="ORF">RirG_013840</name>
</gene>
<dbReference type="SMART" id="SM00147">
    <property type="entry name" value="RasGEF"/>
    <property type="match status" value="1"/>
</dbReference>
<dbReference type="OrthoDB" id="546434at2759"/>
<feature type="compositionally biased region" description="Basic and acidic residues" evidence="3">
    <location>
        <begin position="22"/>
        <end position="31"/>
    </location>
</feature>
<name>A0A015LFZ6_RHIIW</name>
<evidence type="ECO:0000313" key="6">
    <source>
        <dbReference type="EMBL" id="EXX78569.1"/>
    </source>
</evidence>
<feature type="domain" description="N-terminal Ras-GEF" evidence="5">
    <location>
        <begin position="451"/>
        <end position="578"/>
    </location>
</feature>
<dbReference type="CDD" id="cd00155">
    <property type="entry name" value="RasGEF"/>
    <property type="match status" value="1"/>
</dbReference>
<sequence>MWHLIRNQTSFSTTNIVPKNVESNDKTESSKPLKKAVSMDSLKSTPINVKKRNGSMDGNVFSYGNWFINDKKLSLSDQSTTSSQDDNYVIALIGKPTVGKSTIVRTGMNNLTPIKNIGVDHNIIKAPTFISEIEVDDQAYPVEVLEIQENVFDMKSPLQWPKELPEIDGILVCYDVTSRESIANIAWLLSAFKEFQIPTILAACKVDCELSKRKVDASFGPKLGDLFRIGFVELDTRSDAGIEKIHDVFSMLLRLAIRHRDFSRKNKVNRTAESSSDSIFLQNVSSDAESDKVSLSHRRTSSDLSYEPRGRRRFSNLPAVRFMSSRYSSHFGTPKIDSRKLSRYPLNMLSSDEEATTPPQTPPTPSILSQMSLPSAPSSPKLYNTEKRRSILPSTNLLQVKETEEESFSTRSANSRISTASYDSVLSSMSGRSDNSLDALDSIERGQVKCTGNRTDGMTIDELIHRLTIGGQYGTHDDPFTITFFVVYRAFMRPREVLVKLVQRFHECEKDVKDFKDNRNTTHEKICNLLYNWLTQHPNDMIHPHTRHMLRNFFDVISSRSHLTYYAITLKSLVYGTVPEEDPDSFWGLTDVDDDEITKEQHIEKPKMATIGTKKDSGIGSWILCDDKNDALSLSRLARPSLTNHRKASIIIVNNESTGRPICQVPFEELPEKSIANELTYQEFHLFKKIVPRDMLRHIWSPQGSPQRENGRVAQSIKHFNLISNWVSTMILSQDKLKNRAAMLKKFMKVAVIVRELNNYNTLMAIIAAINSAPIARLRRTRELIKGKSTYKKFHNLEVLMSTDKSFGNYRLALKAPSRGYDEQFGIPYLGIHLQDLLSIGEGNKDFQENGKVHWNKFSLMGDIVNMIRNFQKKSCNVKNNKLIEKFISETVVLNDDELYNRSLELEPRIQRSASTSRVRR</sequence>
<dbReference type="STRING" id="1432141.A0A015LFZ6"/>
<dbReference type="GO" id="GO:0005085">
    <property type="term" value="F:guanyl-nucleotide exchange factor activity"/>
    <property type="evidence" value="ECO:0007669"/>
    <property type="project" value="UniProtKB-KW"/>
</dbReference>
<dbReference type="SUPFAM" id="SSF52540">
    <property type="entry name" value="P-loop containing nucleoside triphosphate hydrolases"/>
    <property type="match status" value="1"/>
</dbReference>
<dbReference type="PROSITE" id="PS50212">
    <property type="entry name" value="RASGEF_NTER"/>
    <property type="match status" value="1"/>
</dbReference>
<dbReference type="Gene3D" id="1.20.870.10">
    <property type="entry name" value="Son of sevenless (SoS) protein Chain: S domain 1"/>
    <property type="match status" value="1"/>
</dbReference>
<dbReference type="GO" id="GO:0005525">
    <property type="term" value="F:GTP binding"/>
    <property type="evidence" value="ECO:0007669"/>
    <property type="project" value="InterPro"/>
</dbReference>
<dbReference type="Gene3D" id="1.10.840.10">
    <property type="entry name" value="Ras guanine-nucleotide exchange factors catalytic domain"/>
    <property type="match status" value="1"/>
</dbReference>
<feature type="domain" description="Ras-GEF" evidence="4">
    <location>
        <begin position="671"/>
        <end position="909"/>
    </location>
</feature>
<protein>
    <submittedName>
        <fullName evidence="6">Cdc25p</fullName>
    </submittedName>
</protein>
<dbReference type="AlphaFoldDB" id="A0A015LFZ6"/>
<accession>A0A015LFZ6</accession>
<dbReference type="PANTHER" id="PTHR23113">
    <property type="entry name" value="GUANINE NUCLEOTIDE EXCHANGE FACTOR"/>
    <property type="match status" value="1"/>
</dbReference>
<dbReference type="Pfam" id="PF00617">
    <property type="entry name" value="RasGEF"/>
    <property type="match status" value="1"/>
</dbReference>
<evidence type="ECO:0000259" key="5">
    <source>
        <dbReference type="PROSITE" id="PS50212"/>
    </source>
</evidence>
<dbReference type="InterPro" id="IPR027417">
    <property type="entry name" value="P-loop_NTPase"/>
</dbReference>
<reference evidence="6 7" key="1">
    <citation type="submission" date="2014-02" db="EMBL/GenBank/DDBJ databases">
        <title>Single nucleus genome sequencing reveals high similarity among nuclei of an endomycorrhizal fungus.</title>
        <authorList>
            <person name="Lin K."/>
            <person name="Geurts R."/>
            <person name="Zhang Z."/>
            <person name="Limpens E."/>
            <person name="Saunders D.G."/>
            <person name="Mu D."/>
            <person name="Pang E."/>
            <person name="Cao H."/>
            <person name="Cha H."/>
            <person name="Lin T."/>
            <person name="Zhou Q."/>
            <person name="Shang Y."/>
            <person name="Li Y."/>
            <person name="Ivanov S."/>
            <person name="Sharma T."/>
            <person name="Velzen R.V."/>
            <person name="Ruijter N.D."/>
            <person name="Aanen D.K."/>
            <person name="Win J."/>
            <person name="Kamoun S."/>
            <person name="Bisseling T."/>
            <person name="Huang S."/>
        </authorList>
    </citation>
    <scope>NUCLEOTIDE SEQUENCE [LARGE SCALE GENOMIC DNA]</scope>
    <source>
        <strain evidence="7">DAOM197198w</strain>
    </source>
</reference>
<dbReference type="InterPro" id="IPR008937">
    <property type="entry name" value="Ras-like_GEF"/>
</dbReference>
<feature type="compositionally biased region" description="Polar residues" evidence="3">
    <location>
        <begin position="366"/>
        <end position="382"/>
    </location>
</feature>
<dbReference type="SUPFAM" id="SSF48366">
    <property type="entry name" value="Ras GEF"/>
    <property type="match status" value="1"/>
</dbReference>
<dbReference type="InterPro" id="IPR000651">
    <property type="entry name" value="Ras-like_Gua-exchang_fac_N"/>
</dbReference>
<keyword evidence="1 2" id="KW-0344">Guanine-nucleotide releasing factor</keyword>
<feature type="region of interest" description="Disordered" evidence="3">
    <location>
        <begin position="351"/>
        <end position="414"/>
    </location>
</feature>
<dbReference type="EMBL" id="JEMT01008970">
    <property type="protein sequence ID" value="EXX78569.1"/>
    <property type="molecule type" value="Genomic_DNA"/>
</dbReference>
<dbReference type="InterPro" id="IPR001895">
    <property type="entry name" value="RASGEF_cat_dom"/>
</dbReference>
<dbReference type="SMART" id="SM00229">
    <property type="entry name" value="RasGEFN"/>
    <property type="match status" value="1"/>
</dbReference>